<evidence type="ECO:0000259" key="2">
    <source>
        <dbReference type="SMART" id="SM00047"/>
    </source>
</evidence>
<dbReference type="SMART" id="SM00047">
    <property type="entry name" value="LYZ2"/>
    <property type="match status" value="1"/>
</dbReference>
<protein>
    <recommendedName>
        <fullName evidence="2">Mannosyl-glycoprotein endo-beta-N-acetylglucosamidase-like domain-containing protein</fullName>
    </recommendedName>
</protein>
<feature type="domain" description="Mannosyl-glycoprotein endo-beta-N-acetylglucosamidase-like" evidence="2">
    <location>
        <begin position="11"/>
        <end position="149"/>
    </location>
</feature>
<keyword evidence="4" id="KW-1185">Reference proteome</keyword>
<dbReference type="PANTHER" id="PTHR33308">
    <property type="entry name" value="PEPTIDOGLYCAN HYDROLASE FLGJ"/>
    <property type="match status" value="1"/>
</dbReference>
<dbReference type="Gene3D" id="1.10.530.10">
    <property type="match status" value="1"/>
</dbReference>
<evidence type="ECO:0000256" key="1">
    <source>
        <dbReference type="ARBA" id="ARBA00022801"/>
    </source>
</evidence>
<dbReference type="PANTHER" id="PTHR33308:SF9">
    <property type="entry name" value="PEPTIDOGLYCAN HYDROLASE FLGJ"/>
    <property type="match status" value="1"/>
</dbReference>
<evidence type="ECO:0000313" key="3">
    <source>
        <dbReference type="EMBL" id="GAA4455638.1"/>
    </source>
</evidence>
<proteinExistence type="predicted"/>
<dbReference type="InterPro" id="IPR002901">
    <property type="entry name" value="MGlyc_endo_b_GlcNAc-like_dom"/>
</dbReference>
<accession>A0ABP8MX46</accession>
<name>A0ABP8MX46_9BACT</name>
<dbReference type="EMBL" id="BAABEZ010000022">
    <property type="protein sequence ID" value="GAA4455638.1"/>
    <property type="molecule type" value="Genomic_DNA"/>
</dbReference>
<dbReference type="Proteomes" id="UP001501410">
    <property type="component" value="Unassembled WGS sequence"/>
</dbReference>
<comment type="caution">
    <text evidence="3">The sequence shown here is derived from an EMBL/GenBank/DDBJ whole genome shotgun (WGS) entry which is preliminary data.</text>
</comment>
<keyword evidence="1" id="KW-0378">Hydrolase</keyword>
<evidence type="ECO:0000313" key="4">
    <source>
        <dbReference type="Proteomes" id="UP001501410"/>
    </source>
</evidence>
<sequence length="174" mass="20005">MLMLCTTASVRMSAQARSGADYVERFRPTAVLLMEKTGIPASVILGISMVESAMGTSKIARLLNNYFGVKGKNHVKFRSAYKQYETAEHSFKDFVRIVHTKKYYHLLKGTKDYKKWLKAMNAHGYAEAKGKWIKDVSQMITRYHLDEIDKEDYVIDDDGDYLWGVDSTLLKFQE</sequence>
<organism evidence="3 4">
    <name type="scientific">Rurimicrobium arvi</name>
    <dbReference type="NCBI Taxonomy" id="2049916"/>
    <lineage>
        <taxon>Bacteria</taxon>
        <taxon>Pseudomonadati</taxon>
        <taxon>Bacteroidota</taxon>
        <taxon>Chitinophagia</taxon>
        <taxon>Chitinophagales</taxon>
        <taxon>Chitinophagaceae</taxon>
        <taxon>Rurimicrobium</taxon>
    </lineage>
</organism>
<gene>
    <name evidence="3" type="ORF">GCM10023092_19620</name>
</gene>
<dbReference type="Pfam" id="PF01832">
    <property type="entry name" value="Glucosaminidase"/>
    <property type="match status" value="1"/>
</dbReference>
<dbReference type="InterPro" id="IPR051056">
    <property type="entry name" value="Glycosyl_Hydrolase_73"/>
</dbReference>
<reference evidence="4" key="1">
    <citation type="journal article" date="2019" name="Int. J. Syst. Evol. Microbiol.">
        <title>The Global Catalogue of Microorganisms (GCM) 10K type strain sequencing project: providing services to taxonomists for standard genome sequencing and annotation.</title>
        <authorList>
            <consortium name="The Broad Institute Genomics Platform"/>
            <consortium name="The Broad Institute Genome Sequencing Center for Infectious Disease"/>
            <person name="Wu L."/>
            <person name="Ma J."/>
        </authorList>
    </citation>
    <scope>NUCLEOTIDE SEQUENCE [LARGE SCALE GENOMIC DNA]</scope>
    <source>
        <strain evidence="4">JCM 31921</strain>
    </source>
</reference>